<evidence type="ECO:0000259" key="2">
    <source>
        <dbReference type="PROSITE" id="PS51724"/>
    </source>
</evidence>
<feature type="region of interest" description="Disordered" evidence="1">
    <location>
        <begin position="262"/>
        <end position="428"/>
    </location>
</feature>
<gene>
    <name evidence="3" type="ORF">GCM10011385_06880</name>
</gene>
<feature type="compositionally biased region" description="Acidic residues" evidence="1">
    <location>
        <begin position="222"/>
        <end position="233"/>
    </location>
</feature>
<feature type="compositionally biased region" description="Acidic residues" evidence="1">
    <location>
        <begin position="326"/>
        <end position="339"/>
    </location>
</feature>
<evidence type="ECO:0000313" key="4">
    <source>
        <dbReference type="Proteomes" id="UP000636264"/>
    </source>
</evidence>
<feature type="domain" description="SPOR" evidence="2">
    <location>
        <begin position="857"/>
        <end position="940"/>
    </location>
</feature>
<keyword evidence="4" id="KW-1185">Reference proteome</keyword>
<dbReference type="EMBL" id="BMIF01000001">
    <property type="protein sequence ID" value="GGA55876.1"/>
    <property type="molecule type" value="Genomic_DNA"/>
</dbReference>
<comment type="caution">
    <text evidence="3">The sequence shown here is derived from an EMBL/GenBank/DDBJ whole genome shotgun (WGS) entry which is preliminary data.</text>
</comment>
<dbReference type="Gene3D" id="3.30.70.1070">
    <property type="entry name" value="Sporulation related repeat"/>
    <property type="match status" value="1"/>
</dbReference>
<feature type="region of interest" description="Disordered" evidence="1">
    <location>
        <begin position="137"/>
        <end position="177"/>
    </location>
</feature>
<accession>A0A916RH90</accession>
<dbReference type="InterPro" id="IPR007730">
    <property type="entry name" value="SPOR-like_dom"/>
</dbReference>
<dbReference type="PROSITE" id="PS51724">
    <property type="entry name" value="SPOR"/>
    <property type="match status" value="1"/>
</dbReference>
<evidence type="ECO:0000313" key="3">
    <source>
        <dbReference type="EMBL" id="GGA55876.1"/>
    </source>
</evidence>
<dbReference type="Proteomes" id="UP000636264">
    <property type="component" value="Unassembled WGS sequence"/>
</dbReference>
<feature type="compositionally biased region" description="Polar residues" evidence="1">
    <location>
        <begin position="342"/>
        <end position="357"/>
    </location>
</feature>
<dbReference type="AlphaFoldDB" id="A0A916RH90"/>
<feature type="compositionally biased region" description="Polar residues" evidence="1">
    <location>
        <begin position="621"/>
        <end position="639"/>
    </location>
</feature>
<reference evidence="3" key="2">
    <citation type="submission" date="2020-09" db="EMBL/GenBank/DDBJ databases">
        <authorList>
            <person name="Sun Q."/>
            <person name="Zhou Y."/>
        </authorList>
    </citation>
    <scope>NUCLEOTIDE SEQUENCE</scope>
    <source>
        <strain evidence="3">CGMCC 1.15320</strain>
    </source>
</reference>
<feature type="compositionally biased region" description="Basic and acidic residues" evidence="1">
    <location>
        <begin position="697"/>
        <end position="706"/>
    </location>
</feature>
<dbReference type="RefSeq" id="WP_188719524.1">
    <property type="nucleotide sequence ID" value="NZ_BMIF01000001.1"/>
</dbReference>
<reference evidence="3" key="1">
    <citation type="journal article" date="2014" name="Int. J. Syst. Evol. Microbiol.">
        <title>Complete genome sequence of Corynebacterium casei LMG S-19264T (=DSM 44701T), isolated from a smear-ripened cheese.</title>
        <authorList>
            <consortium name="US DOE Joint Genome Institute (JGI-PGF)"/>
            <person name="Walter F."/>
            <person name="Albersmeier A."/>
            <person name="Kalinowski J."/>
            <person name="Ruckert C."/>
        </authorList>
    </citation>
    <scope>NUCLEOTIDE SEQUENCE</scope>
    <source>
        <strain evidence="3">CGMCC 1.15320</strain>
    </source>
</reference>
<feature type="compositionally biased region" description="Basic and acidic residues" evidence="1">
    <location>
        <begin position="207"/>
        <end position="221"/>
    </location>
</feature>
<feature type="region of interest" description="Disordered" evidence="1">
    <location>
        <begin position="56"/>
        <end position="75"/>
    </location>
</feature>
<name>A0A916RH90_9HYPH</name>
<feature type="region of interest" description="Disordered" evidence="1">
    <location>
        <begin position="83"/>
        <end position="107"/>
    </location>
</feature>
<dbReference type="SUPFAM" id="SSF110997">
    <property type="entry name" value="Sporulation related repeat"/>
    <property type="match status" value="1"/>
</dbReference>
<feature type="region of interest" description="Disordered" evidence="1">
    <location>
        <begin position="605"/>
        <end position="644"/>
    </location>
</feature>
<evidence type="ECO:0000256" key="1">
    <source>
        <dbReference type="SAM" id="MobiDB-lite"/>
    </source>
</evidence>
<feature type="region of interest" description="Disordered" evidence="1">
    <location>
        <begin position="207"/>
        <end position="246"/>
    </location>
</feature>
<dbReference type="InterPro" id="IPR036680">
    <property type="entry name" value="SPOR-like_sf"/>
</dbReference>
<dbReference type="GO" id="GO:0042834">
    <property type="term" value="F:peptidoglycan binding"/>
    <property type="evidence" value="ECO:0007669"/>
    <property type="project" value="InterPro"/>
</dbReference>
<proteinExistence type="predicted"/>
<sequence length="940" mass="99405">MADSNHLSARTEDLVDDDPFAELTRIMGQGSVVRPRSEDDSAQSFSLDLDLEKELLGDLGSEEETTPGFSEKGGSQFNVAEAFGEKSGDDLFQGTGLEDFESDLESDPIFAREEEAAFDLGPSSEDLAGSIDSALSDADWSLSSSRPEPLFGSSFGSAKTDDEPFSFEPEAQPAAETDADALDLSDSMFAPRQDANVLSPRVDDFLGGHFNDESAPSHEPEPSFDDLMDDVELEADHAEPAVQSDPFDVALSSELFAKAFQDHAPASQPADAGRSIEDELASALNFDWGSEPTAQTPDNQPAWAEADFVQPQEPVEPEWESTPAAEEQDWTAELSDDFAAEQSGQVDTSWMDSQENWNEPAPSHDWTIDPASLRNTEQAAAAPVHSYADYEQSLPQGSVQDEQSWSQQDESYQWESNAAEGDSFDGAPDIETIEIPEKAVAVTEDLDLPHVPYHEDVKPAAQLDDIEELLSGAFGSLDQPSQEEEEWSKPDSAQPAQADEADNSEFDEFFSADLAAASAAALARNGYGQTPQLSNEWDSPLGYEQAARPMPGTPPPAPSREGLFSRRGIRIAALLAGVAVIGVGGVLAYNFMGDGSSETVLIKADNSPLKEKPENPGGPTIPNQESQVYRQVAGETSGTPAGESQLISGAEEPVELPSPNDDAGDDIGEMLAGEEGEEFSQELAAGEQASEAGETEAATKSEERLVSNDQQEQIASPGFATLTPRKVRSYIVRPDGTMVPREVEAPAANSAEPLPGVPNDRIEVAARTPAQQEEGLVPGQEVPPLNAGAAPANAPTNTDAAAGAPATTMPASAPIPAARPASAPRTAAAPAAQPAEAPAPAAPTQVAAAQPTAPQQTAAASGWSVQIASQPSLEAAQQSYQSMAQRYGTMLQGKGVNIVKAEVPGKGTYYRVRIPAASKNDAVALCERLKSQGGTCFVSQ</sequence>
<organism evidence="3 4">
    <name type="scientific">Nitratireductor aestuarii</name>
    <dbReference type="NCBI Taxonomy" id="1735103"/>
    <lineage>
        <taxon>Bacteria</taxon>
        <taxon>Pseudomonadati</taxon>
        <taxon>Pseudomonadota</taxon>
        <taxon>Alphaproteobacteria</taxon>
        <taxon>Hyphomicrobiales</taxon>
        <taxon>Phyllobacteriaceae</taxon>
        <taxon>Nitratireductor</taxon>
    </lineage>
</organism>
<dbReference type="Pfam" id="PF05036">
    <property type="entry name" value="SPOR"/>
    <property type="match status" value="1"/>
</dbReference>
<protein>
    <recommendedName>
        <fullName evidence="2">SPOR domain-containing protein</fullName>
    </recommendedName>
</protein>
<feature type="region of interest" description="Disordered" evidence="1">
    <location>
        <begin position="737"/>
        <end position="857"/>
    </location>
</feature>
<feature type="compositionally biased region" description="Low complexity" evidence="1">
    <location>
        <begin position="398"/>
        <end position="416"/>
    </location>
</feature>
<feature type="region of interest" description="Disordered" evidence="1">
    <location>
        <begin position="477"/>
        <end position="502"/>
    </location>
</feature>
<feature type="region of interest" description="Disordered" evidence="1">
    <location>
        <begin position="683"/>
        <end position="720"/>
    </location>
</feature>
<feature type="region of interest" description="Disordered" evidence="1">
    <location>
        <begin position="531"/>
        <end position="562"/>
    </location>
</feature>
<feature type="compositionally biased region" description="Low complexity" evidence="1">
    <location>
        <begin position="783"/>
        <end position="857"/>
    </location>
</feature>